<evidence type="ECO:0000313" key="4">
    <source>
        <dbReference type="Proteomes" id="UP000594263"/>
    </source>
</evidence>
<evidence type="ECO:0000313" key="3">
    <source>
        <dbReference type="EnsemblPlants" id="Kaladp0048s0591.1.v1.1"/>
    </source>
</evidence>
<dbReference type="PANTHER" id="PTHR18460">
    <property type="entry name" value="TEL2 INTERACTING PROTEIN 1 TTI1 FAMILY MEMBER"/>
    <property type="match status" value="1"/>
</dbReference>
<evidence type="ECO:0008006" key="5">
    <source>
        <dbReference type="Google" id="ProtNLM"/>
    </source>
</evidence>
<dbReference type="OMA" id="KEYLYVQ"/>
<proteinExistence type="predicted"/>
<dbReference type="InterPro" id="IPR049362">
    <property type="entry name" value="TTI1_rpt"/>
</dbReference>
<dbReference type="SUPFAM" id="SSF48371">
    <property type="entry name" value="ARM repeat"/>
    <property type="match status" value="1"/>
</dbReference>
<dbReference type="PANTHER" id="PTHR18460:SF3">
    <property type="entry name" value="TELO2-INTERACTING PROTEIN 1 HOMOLOG"/>
    <property type="match status" value="1"/>
</dbReference>
<sequence length="1356" mass="150151">MESGGMMINSLMTFDMNDDGEDERKSRVFGKLKVYCLHLLEVVSNPCSTSSSATLTEFLQVLRATAPHDLQPFLDYALFPLLLVFDAAVECRRVGSEGKARKIKDSTAEAVIQCLEELLNKCQLGSVNQVVVLMKKLAFGAMLSPDEAAEEFRIGVIRCFKALLLSLPRCSDEFCACEQIKDFPALQAGIDYKSSILVTEPKECLLAFLRSQSASAAIGHWLSLLLKAADTEAARGHRGSATLRIEAFFTLRMLVAKIGTADSLAFFLPGVISQFAKVLHISKSMISGAGGSSKAVDQAARGLAEYLMIVLEDDMTTSGLDTSSILTTNNSRLGKSSQSVLDALRHMPVKDQAQLVTLPGASNGQETHVDNPIDFRRKETVPIDLVSAFTVSRSEEWKEKTASQVNKLLIATFPHLCVHPSKNVRIGVLVAVQGLLTRCYYTLKHSRVMFMECLCTLVCDDSNEVSKTAQEFLEQIIKSSRKYEVENDIIEILNCLIEKLPKVVFGNEESVVVSNARQLLVIIYYSGPNLIANHFLRSPVTASKLLDTLALCLSQNSLYAGSFDKLISSIPSTMGYLPALTELSAVTQFSKIRRPAPLEAPKSQIVDTGLESVEYLSKVYELPRMPPWFNLVGSQNLYRALASTLRLVCLSALADFQSEGLLSIVVDIPLGYLRNLVSEIRTREYTKESWRSWHYRTGSGRLLREASTAVCMLNEMIYGLSDEALNTLRKMLEAKEIGDERPQHQACNGNKEHRWSIKQKSRARNQLISCIGNILHEYLCPEIWNLPLELRYDGQTDDEFEEVNMHFFQDIVMLHQVIIDGIGVFNICLGDDFTASGFLQSSLFVLLENLICSKFEIRRSADAVLHVLTATAGHPTVGHLVTANSDYIIDSICRQLRHLDIHPHVASVLAVILSFVGVARNILPLLDEPLRSISAELEILGRHRHPNLSLPFLKAIAEIVNASKGEACSMLGQAELHSTRVSSKIRQAVGSSDGNTDMPSTESVINMEDDELQLQQLENMILELNDFRRYRRIVGSIAGSCLTTGSPLLASEKQMECLVALDIVQDGITTLAKIEATYRIENRTKEAIEEEIQSRSSYDLQDTLDAAASEDTDENRLLPAMNKIWPLLVVCVENSNPVVVRRCLDVVAHVVQVCGGDFFSRRFHVDGPHFWKLLTTSPFHTKPLHKDPTPLQLPYRKTTASVSFEDRPSEISSLKVQVQMLNMIANISRNKKSASAFTAVLKKLSGLVVGIACSGVAGLRDASINALSGLASIDPDLIWLLMADVYYYLNKSDSPAPPSAEFPELTQILPPPASQKDLLYVQYGGRSFGFDINLASVEYVFRQLHSQVFSLSKCSS</sequence>
<dbReference type="EnsemblPlants" id="Kaladp0048s0591.1.v1.1">
    <property type="protein sequence ID" value="Kaladp0048s0591.1.v1.1"/>
    <property type="gene ID" value="Kaladp0048s0591.v1.1"/>
</dbReference>
<name>A0A7N0ZYE6_KALFE</name>
<accession>A0A7N0ZYE6</accession>
<dbReference type="Pfam" id="PF24181">
    <property type="entry name" value="TPR_TTI1_C"/>
    <property type="match status" value="1"/>
</dbReference>
<feature type="domain" description="TTI1 N-terminal TPR" evidence="1">
    <location>
        <begin position="29"/>
        <end position="188"/>
    </location>
</feature>
<dbReference type="InterPro" id="IPR052587">
    <property type="entry name" value="TELO2-interacting_protein_1"/>
</dbReference>
<dbReference type="Proteomes" id="UP000594263">
    <property type="component" value="Unplaced"/>
</dbReference>
<dbReference type="Gramene" id="Kaladp0048s0591.1.v1.1">
    <property type="protein sequence ID" value="Kaladp0048s0591.1.v1.1"/>
    <property type="gene ID" value="Kaladp0048s0591.v1.1"/>
</dbReference>
<feature type="domain" description="TTI1 C-terminal TPR" evidence="2">
    <location>
        <begin position="1112"/>
        <end position="1279"/>
    </location>
</feature>
<dbReference type="InterPro" id="IPR057567">
    <property type="entry name" value="TPR_TTI1_C"/>
</dbReference>
<evidence type="ECO:0000259" key="2">
    <source>
        <dbReference type="Pfam" id="PF24181"/>
    </source>
</evidence>
<reference evidence="3" key="1">
    <citation type="submission" date="2021-01" db="UniProtKB">
        <authorList>
            <consortium name="EnsemblPlants"/>
        </authorList>
    </citation>
    <scope>IDENTIFICATION</scope>
</reference>
<dbReference type="Pfam" id="PF24173">
    <property type="entry name" value="TPR_TTI1_N"/>
    <property type="match status" value="2"/>
</dbReference>
<organism evidence="3 4">
    <name type="scientific">Kalanchoe fedtschenkoi</name>
    <name type="common">Lavender scallops</name>
    <name type="synonym">South American air plant</name>
    <dbReference type="NCBI Taxonomy" id="63787"/>
    <lineage>
        <taxon>Eukaryota</taxon>
        <taxon>Viridiplantae</taxon>
        <taxon>Streptophyta</taxon>
        <taxon>Embryophyta</taxon>
        <taxon>Tracheophyta</taxon>
        <taxon>Spermatophyta</taxon>
        <taxon>Magnoliopsida</taxon>
        <taxon>eudicotyledons</taxon>
        <taxon>Gunneridae</taxon>
        <taxon>Pentapetalae</taxon>
        <taxon>Saxifragales</taxon>
        <taxon>Crassulaceae</taxon>
        <taxon>Kalanchoe</taxon>
    </lineage>
</organism>
<evidence type="ECO:0000259" key="1">
    <source>
        <dbReference type="Pfam" id="PF24173"/>
    </source>
</evidence>
<protein>
    <recommendedName>
        <fullName evidence="5">ARM repeat superfamily protein</fullName>
    </recommendedName>
</protein>
<dbReference type="Pfam" id="PF21547">
    <property type="entry name" value="TTI1"/>
    <property type="match status" value="1"/>
</dbReference>
<dbReference type="GO" id="GO:0005737">
    <property type="term" value="C:cytoplasm"/>
    <property type="evidence" value="ECO:0007669"/>
    <property type="project" value="TreeGrafter"/>
</dbReference>
<dbReference type="InterPro" id="IPR057566">
    <property type="entry name" value="TPR_TTI1_N"/>
</dbReference>
<keyword evidence="4" id="KW-1185">Reference proteome</keyword>
<dbReference type="InterPro" id="IPR016024">
    <property type="entry name" value="ARM-type_fold"/>
</dbReference>
<feature type="domain" description="TTI1 N-terminal TPR" evidence="1">
    <location>
        <begin position="208"/>
        <end position="461"/>
    </location>
</feature>